<evidence type="ECO:0000313" key="3">
    <source>
        <dbReference type="Proteomes" id="UP001623330"/>
    </source>
</evidence>
<protein>
    <submittedName>
        <fullName evidence="2">Uncharacterized protein</fullName>
    </submittedName>
</protein>
<dbReference type="EMBL" id="JBEVYD010000004">
    <property type="protein sequence ID" value="KAL3233408.1"/>
    <property type="molecule type" value="Genomic_DNA"/>
</dbReference>
<feature type="region of interest" description="Disordered" evidence="1">
    <location>
        <begin position="494"/>
        <end position="513"/>
    </location>
</feature>
<reference evidence="2 3" key="1">
    <citation type="submission" date="2024-05" db="EMBL/GenBank/DDBJ databases">
        <title>Long read based assembly of the Candida bracarensis genome reveals expanded adhesin content.</title>
        <authorList>
            <person name="Marcet-Houben M."/>
            <person name="Ksiezopolska E."/>
            <person name="Gabaldon T."/>
        </authorList>
    </citation>
    <scope>NUCLEOTIDE SEQUENCE [LARGE SCALE GENOMIC DNA]</scope>
    <source>
        <strain evidence="2 3">CBM6</strain>
    </source>
</reference>
<dbReference type="Proteomes" id="UP001623330">
    <property type="component" value="Unassembled WGS sequence"/>
</dbReference>
<accession>A0ABR4NXC0</accession>
<organism evidence="2 3">
    <name type="scientific">Nakaseomyces bracarensis</name>
    <dbReference type="NCBI Taxonomy" id="273131"/>
    <lineage>
        <taxon>Eukaryota</taxon>
        <taxon>Fungi</taxon>
        <taxon>Dikarya</taxon>
        <taxon>Ascomycota</taxon>
        <taxon>Saccharomycotina</taxon>
        <taxon>Saccharomycetes</taxon>
        <taxon>Saccharomycetales</taxon>
        <taxon>Saccharomycetaceae</taxon>
        <taxon>Nakaseomyces</taxon>
    </lineage>
</organism>
<evidence type="ECO:0000256" key="1">
    <source>
        <dbReference type="SAM" id="MobiDB-lite"/>
    </source>
</evidence>
<name>A0ABR4NXC0_9SACH</name>
<sequence>MTTLSNKADESIDDLFGLFNSNDVFYNRQQPALVSNSTMDRKDCAELGSDVELADDLPHSTAQSFLGAASFRNWLFGKTSNPIATLDAHNPSNKLSYVEALNSSNPVDCGSRRTIASIFTRNNTHYEETPDVHETKQKGKYWKILHRTFSRERLGLDKNANRPANCDSVSASKNIERLTLQLSDLSSTAVKDCTETSYDEKFISDSSSSSIERAVTIRKNLNEILFPASPISNISHSYNGNKDNFTEENSLKDDVLAVGSEFPDSENSVLNIKNPSSSKSLNGSSILNIDESSASKYDTVQIPNNTKINNQLITNQKCQDSIENKNALELIFPSVFKAAITLSNSQENLDNNSHKITSNSVDRSDENLFNNDPNDTEDSNESPSVPIVEAGPYKYIFPSPPFPTNTNENIDTLLIDERSILSQVVFQCYEELNLKQYYSMINNCSLKEVIEKILYGIISIKKDVHIRHELNKEVGINQGRNLMDKNSCDSFNSKTSFNDGDDNSKDQPPDQDTDTFYRLSYVLRNNQTKLYNNYLVMERENCNLKMKLNILNKKYKKLLKSRRQFYDDNKDKINGSQFKFENDKTIYNSLRKYRFISIKISSLFQKYLENLAIQFKFEQQESFNKFLGYLITEMKTNNLKSIEEKALQKTLHEILHFVSDLLDINALQATEFQRNKIAMNFVMYELKYLRQLNNQAQS</sequence>
<evidence type="ECO:0000313" key="2">
    <source>
        <dbReference type="EMBL" id="KAL3233408.1"/>
    </source>
</evidence>
<feature type="region of interest" description="Disordered" evidence="1">
    <location>
        <begin position="348"/>
        <end position="385"/>
    </location>
</feature>
<proteinExistence type="predicted"/>
<keyword evidence="3" id="KW-1185">Reference proteome</keyword>
<comment type="caution">
    <text evidence="2">The sequence shown here is derived from an EMBL/GenBank/DDBJ whole genome shotgun (WGS) entry which is preliminary data.</text>
</comment>
<feature type="compositionally biased region" description="Polar residues" evidence="1">
    <location>
        <begin position="348"/>
        <end position="373"/>
    </location>
</feature>
<gene>
    <name evidence="2" type="ORF">RNJ44_03448</name>
</gene>